<dbReference type="EMBL" id="JAXIVS010000018">
    <property type="protein sequence ID" value="MDY7232138.1"/>
    <property type="molecule type" value="Genomic_DNA"/>
</dbReference>
<feature type="domain" description="YdhG-like" evidence="1">
    <location>
        <begin position="25"/>
        <end position="129"/>
    </location>
</feature>
<dbReference type="Proteomes" id="UP001291309">
    <property type="component" value="Unassembled WGS sequence"/>
</dbReference>
<dbReference type="Pfam" id="PF08818">
    <property type="entry name" value="DUF1801"/>
    <property type="match status" value="1"/>
</dbReference>
<reference evidence="2 3" key="1">
    <citation type="submission" date="2023-12" db="EMBL/GenBank/DDBJ databases">
        <title>the genome sequence of Hyalangium sp. s54d21.</title>
        <authorList>
            <person name="Zhang X."/>
        </authorList>
    </citation>
    <scope>NUCLEOTIDE SEQUENCE [LARGE SCALE GENOMIC DNA]</scope>
    <source>
        <strain evidence="3">s54d21</strain>
    </source>
</reference>
<keyword evidence="3" id="KW-1185">Reference proteome</keyword>
<dbReference type="RefSeq" id="WP_321550853.1">
    <property type="nucleotide sequence ID" value="NZ_JAXIVS010000018.1"/>
</dbReference>
<comment type="caution">
    <text evidence="2">The sequence shown here is derived from an EMBL/GenBank/DDBJ whole genome shotgun (WGS) entry which is preliminary data.</text>
</comment>
<dbReference type="SUPFAM" id="SSF159888">
    <property type="entry name" value="YdhG-like"/>
    <property type="match status" value="1"/>
</dbReference>
<sequence length="139" mass="15752">MAELKTKKTVASVEDFLASVSPEKKRQDAIALCELMRKVTKLEPKMWGPSMVGFGDYHYQYESGHEGDTFLVGFSPRKANLTLYIMPGFEPYTDLLSQLGKYKTGKSCLYINTLDDVDAPTLRKIIQSAFADMKKRKKD</sequence>
<gene>
    <name evidence="2" type="ORF">SYV04_37465</name>
</gene>
<evidence type="ECO:0000313" key="3">
    <source>
        <dbReference type="Proteomes" id="UP001291309"/>
    </source>
</evidence>
<name>A0ABU5HH21_9BACT</name>
<organism evidence="2 3">
    <name type="scientific">Hyalangium rubrum</name>
    <dbReference type="NCBI Taxonomy" id="3103134"/>
    <lineage>
        <taxon>Bacteria</taxon>
        <taxon>Pseudomonadati</taxon>
        <taxon>Myxococcota</taxon>
        <taxon>Myxococcia</taxon>
        <taxon>Myxococcales</taxon>
        <taxon>Cystobacterineae</taxon>
        <taxon>Archangiaceae</taxon>
        <taxon>Hyalangium</taxon>
    </lineage>
</organism>
<accession>A0ABU5HH21</accession>
<dbReference type="Gene3D" id="3.90.1150.200">
    <property type="match status" value="1"/>
</dbReference>
<evidence type="ECO:0000313" key="2">
    <source>
        <dbReference type="EMBL" id="MDY7232138.1"/>
    </source>
</evidence>
<proteinExistence type="predicted"/>
<dbReference type="InterPro" id="IPR014922">
    <property type="entry name" value="YdhG-like"/>
</dbReference>
<evidence type="ECO:0000259" key="1">
    <source>
        <dbReference type="Pfam" id="PF08818"/>
    </source>
</evidence>
<protein>
    <submittedName>
        <fullName evidence="2">DUF1801 domain-containing protein</fullName>
    </submittedName>
</protein>